<gene>
    <name evidence="1" type="ORF">SPELUC_LOCUS6511</name>
</gene>
<evidence type="ECO:0000313" key="2">
    <source>
        <dbReference type="Proteomes" id="UP000789366"/>
    </source>
</evidence>
<accession>A0ACA9MCZ2</accession>
<dbReference type="Proteomes" id="UP000789366">
    <property type="component" value="Unassembled WGS sequence"/>
</dbReference>
<organism evidence="1 2">
    <name type="scientific">Cetraspora pellucida</name>
    <dbReference type="NCBI Taxonomy" id="1433469"/>
    <lineage>
        <taxon>Eukaryota</taxon>
        <taxon>Fungi</taxon>
        <taxon>Fungi incertae sedis</taxon>
        <taxon>Mucoromycota</taxon>
        <taxon>Glomeromycotina</taxon>
        <taxon>Glomeromycetes</taxon>
        <taxon>Diversisporales</taxon>
        <taxon>Gigasporaceae</taxon>
        <taxon>Cetraspora</taxon>
    </lineage>
</organism>
<keyword evidence="2" id="KW-1185">Reference proteome</keyword>
<comment type="caution">
    <text evidence="1">The sequence shown here is derived from an EMBL/GenBank/DDBJ whole genome shotgun (WGS) entry which is preliminary data.</text>
</comment>
<sequence>MAEVITIDPTGDNITGIFTYYGVKERKPRLVIYEDNIRIKTSKGFINDHYRNLLKSIGGIELILETEKIPSKVIYSSFTKYAEREAEKGNIGGLVRIKKEREEGKETRGAKKKA</sequence>
<proteinExistence type="predicted"/>
<protein>
    <submittedName>
        <fullName evidence="1">63_t:CDS:1</fullName>
    </submittedName>
</protein>
<name>A0ACA9MCZ2_9GLOM</name>
<reference evidence="1" key="1">
    <citation type="submission" date="2021-06" db="EMBL/GenBank/DDBJ databases">
        <authorList>
            <person name="Kallberg Y."/>
            <person name="Tangrot J."/>
            <person name="Rosling A."/>
        </authorList>
    </citation>
    <scope>NUCLEOTIDE SEQUENCE</scope>
    <source>
        <strain evidence="1">28 12/20/2015</strain>
    </source>
</reference>
<evidence type="ECO:0000313" key="1">
    <source>
        <dbReference type="EMBL" id="CAG8584713.1"/>
    </source>
</evidence>
<dbReference type="EMBL" id="CAJVPW010007717">
    <property type="protein sequence ID" value="CAG8584713.1"/>
    <property type="molecule type" value="Genomic_DNA"/>
</dbReference>